<proteinExistence type="predicted"/>
<dbReference type="AlphaFoldDB" id="A0AAD1HMA0"/>
<evidence type="ECO:0000313" key="2">
    <source>
        <dbReference type="Proteomes" id="UP000467327"/>
    </source>
</evidence>
<organism evidence="1 2">
    <name type="scientific">Mycolicibacterium aichiense</name>
    <dbReference type="NCBI Taxonomy" id="1799"/>
    <lineage>
        <taxon>Bacteria</taxon>
        <taxon>Bacillati</taxon>
        <taxon>Actinomycetota</taxon>
        <taxon>Actinomycetes</taxon>
        <taxon>Mycobacteriales</taxon>
        <taxon>Mycobacteriaceae</taxon>
        <taxon>Mycolicibacterium</taxon>
    </lineage>
</organism>
<evidence type="ECO:0008006" key="3">
    <source>
        <dbReference type="Google" id="ProtNLM"/>
    </source>
</evidence>
<sequence>MVEIATGQIGVCETANNGGIPLTRYVHPFAPGSPGVPWCAFFVSWCYLQTTGSRPPWNNPGWVQSIYAWAANNRRLVGTPLRGDMFGLGGNHIGLVARSLRDRIITVEGNTSTGCVRSNERPLTGLWFGRPK</sequence>
<name>A0AAD1HMA0_9MYCO</name>
<gene>
    <name evidence="1" type="ORF">MAIC_21580</name>
</gene>
<dbReference type="KEGG" id="maic:MAIC_21580"/>
<evidence type="ECO:0000313" key="1">
    <source>
        <dbReference type="EMBL" id="BBX07355.1"/>
    </source>
</evidence>
<protein>
    <recommendedName>
        <fullName evidence="3">CHAP domain-containing protein</fullName>
    </recommendedName>
</protein>
<reference evidence="1 2" key="1">
    <citation type="journal article" date="2019" name="Emerg. Microbes Infect.">
        <title>Comprehensive subspecies identification of 175 nontuberculous mycobacteria species based on 7547 genomic profiles.</title>
        <authorList>
            <person name="Matsumoto Y."/>
            <person name="Kinjo T."/>
            <person name="Motooka D."/>
            <person name="Nabeya D."/>
            <person name="Jung N."/>
            <person name="Uechi K."/>
            <person name="Horii T."/>
            <person name="Iida T."/>
            <person name="Fujita J."/>
            <person name="Nakamura S."/>
        </authorList>
    </citation>
    <scope>NUCLEOTIDE SEQUENCE [LARGE SCALE GENOMIC DNA]</scope>
    <source>
        <strain evidence="1 2">JCM 6376</strain>
    </source>
</reference>
<keyword evidence="2" id="KW-1185">Reference proteome</keyword>
<accession>A0AAD1HMA0</accession>
<dbReference type="EMBL" id="AP022561">
    <property type="protein sequence ID" value="BBX07355.1"/>
    <property type="molecule type" value="Genomic_DNA"/>
</dbReference>
<dbReference type="Proteomes" id="UP000467327">
    <property type="component" value="Chromosome"/>
</dbReference>